<sequence>MFAMLEVWKFGYQIQVVA</sequence>
<accession>A0A2P2N348</accession>
<organism evidence="1">
    <name type="scientific">Rhizophora mucronata</name>
    <name type="common">Asiatic mangrove</name>
    <dbReference type="NCBI Taxonomy" id="61149"/>
    <lineage>
        <taxon>Eukaryota</taxon>
        <taxon>Viridiplantae</taxon>
        <taxon>Streptophyta</taxon>
        <taxon>Embryophyta</taxon>
        <taxon>Tracheophyta</taxon>
        <taxon>Spermatophyta</taxon>
        <taxon>Magnoliopsida</taxon>
        <taxon>eudicotyledons</taxon>
        <taxon>Gunneridae</taxon>
        <taxon>Pentapetalae</taxon>
        <taxon>rosids</taxon>
        <taxon>fabids</taxon>
        <taxon>Malpighiales</taxon>
        <taxon>Rhizophoraceae</taxon>
        <taxon>Rhizophora</taxon>
    </lineage>
</organism>
<dbReference type="AlphaFoldDB" id="A0A2P2N348"/>
<reference evidence="1" key="1">
    <citation type="submission" date="2018-02" db="EMBL/GenBank/DDBJ databases">
        <title>Rhizophora mucronata_Transcriptome.</title>
        <authorList>
            <person name="Meera S.P."/>
            <person name="Sreeshan A."/>
            <person name="Augustine A."/>
        </authorList>
    </citation>
    <scope>NUCLEOTIDE SEQUENCE</scope>
    <source>
        <tissue evidence="1">Leaf</tissue>
    </source>
</reference>
<dbReference type="EMBL" id="GGEC01056393">
    <property type="protein sequence ID" value="MBX36877.1"/>
    <property type="molecule type" value="Transcribed_RNA"/>
</dbReference>
<name>A0A2P2N348_RHIMU</name>
<evidence type="ECO:0000313" key="1">
    <source>
        <dbReference type="EMBL" id="MBX36877.1"/>
    </source>
</evidence>
<proteinExistence type="predicted"/>
<protein>
    <submittedName>
        <fullName evidence="1">Uncharacterized protein</fullName>
    </submittedName>
</protein>